<proteinExistence type="predicted"/>
<reference evidence="1" key="1">
    <citation type="submission" date="2019-08" db="EMBL/GenBank/DDBJ databases">
        <authorList>
            <person name="Kucharzyk K."/>
            <person name="Murdoch R.W."/>
            <person name="Higgins S."/>
            <person name="Loffler F."/>
        </authorList>
    </citation>
    <scope>NUCLEOTIDE SEQUENCE</scope>
</reference>
<dbReference type="AlphaFoldDB" id="A0A644VZS5"/>
<dbReference type="InterPro" id="IPR013783">
    <property type="entry name" value="Ig-like_fold"/>
</dbReference>
<dbReference type="SUPFAM" id="SSF49265">
    <property type="entry name" value="Fibronectin type III"/>
    <property type="match status" value="1"/>
</dbReference>
<dbReference type="Gene3D" id="2.60.40.10">
    <property type="entry name" value="Immunoglobulins"/>
    <property type="match status" value="1"/>
</dbReference>
<protein>
    <submittedName>
        <fullName evidence="1">Uncharacterized protein</fullName>
    </submittedName>
</protein>
<organism evidence="1">
    <name type="scientific">bioreactor metagenome</name>
    <dbReference type="NCBI Taxonomy" id="1076179"/>
    <lineage>
        <taxon>unclassified sequences</taxon>
        <taxon>metagenomes</taxon>
        <taxon>ecological metagenomes</taxon>
    </lineage>
</organism>
<sequence length="178" mass="20388">MKNLKINIIMKNRNYALHTTMLAMIFLTQWPSFLNANDMISWDGVNDLWEIQVVRNNSDEIVKNEIVNDNSFSLEGLESNVEYYVKVRTINMVYSGWVSSGVFTLTSTTTFNPWLVSNLVFKCENQTLKIISEVEQLVKIFSLDGSLKRNVGLSKGETIVRGLEKGIYLINNQKIAIR</sequence>
<dbReference type="EMBL" id="VSSQ01000526">
    <property type="protein sequence ID" value="MPL96798.1"/>
    <property type="molecule type" value="Genomic_DNA"/>
</dbReference>
<dbReference type="InterPro" id="IPR036116">
    <property type="entry name" value="FN3_sf"/>
</dbReference>
<gene>
    <name evidence="1" type="ORF">SDC9_42981</name>
</gene>
<name>A0A644VZS5_9ZZZZ</name>
<dbReference type="InterPro" id="IPR003961">
    <property type="entry name" value="FN3_dom"/>
</dbReference>
<comment type="caution">
    <text evidence="1">The sequence shown here is derived from an EMBL/GenBank/DDBJ whole genome shotgun (WGS) entry which is preliminary data.</text>
</comment>
<dbReference type="CDD" id="cd00063">
    <property type="entry name" value="FN3"/>
    <property type="match status" value="1"/>
</dbReference>
<accession>A0A644VZS5</accession>
<evidence type="ECO:0000313" key="1">
    <source>
        <dbReference type="EMBL" id="MPL96798.1"/>
    </source>
</evidence>